<keyword evidence="2" id="KW-1185">Reference proteome</keyword>
<gene>
    <name evidence="1" type="ORF">HDF16_000106</name>
</gene>
<dbReference type="Proteomes" id="UP000540989">
    <property type="component" value="Unassembled WGS sequence"/>
</dbReference>
<organism evidence="1 2">
    <name type="scientific">Granulicella aggregans</name>
    <dbReference type="NCBI Taxonomy" id="474949"/>
    <lineage>
        <taxon>Bacteria</taxon>
        <taxon>Pseudomonadati</taxon>
        <taxon>Acidobacteriota</taxon>
        <taxon>Terriglobia</taxon>
        <taxon>Terriglobales</taxon>
        <taxon>Acidobacteriaceae</taxon>
        <taxon>Granulicella</taxon>
    </lineage>
</organism>
<dbReference type="RefSeq" id="WP_184213126.1">
    <property type="nucleotide sequence ID" value="NZ_JACHIP010000001.1"/>
</dbReference>
<proteinExistence type="predicted"/>
<evidence type="ECO:0000313" key="1">
    <source>
        <dbReference type="EMBL" id="MBB5055437.1"/>
    </source>
</evidence>
<protein>
    <submittedName>
        <fullName evidence="1">Uncharacterized protein</fullName>
    </submittedName>
</protein>
<accession>A0A7W7Z943</accession>
<name>A0A7W7Z943_9BACT</name>
<dbReference type="AlphaFoldDB" id="A0A7W7Z943"/>
<sequence>MARAALAPGGGTSAAPVLPNVKPAWEEDVGRYDADKVFRKRIEGTISSGGHALRPEIRSLLNGAQKDVQTGSYAIQTLDTSPCRER</sequence>
<dbReference type="EMBL" id="JACHIP010000001">
    <property type="protein sequence ID" value="MBB5055437.1"/>
    <property type="molecule type" value="Genomic_DNA"/>
</dbReference>
<reference evidence="1 2" key="1">
    <citation type="submission" date="2020-08" db="EMBL/GenBank/DDBJ databases">
        <title>Genomic Encyclopedia of Type Strains, Phase IV (KMG-V): Genome sequencing to study the core and pangenomes of soil and plant-associated prokaryotes.</title>
        <authorList>
            <person name="Whitman W."/>
        </authorList>
    </citation>
    <scope>NUCLEOTIDE SEQUENCE [LARGE SCALE GENOMIC DNA]</scope>
    <source>
        <strain evidence="1 2">M8UP14</strain>
    </source>
</reference>
<evidence type="ECO:0000313" key="2">
    <source>
        <dbReference type="Proteomes" id="UP000540989"/>
    </source>
</evidence>
<comment type="caution">
    <text evidence="1">The sequence shown here is derived from an EMBL/GenBank/DDBJ whole genome shotgun (WGS) entry which is preliminary data.</text>
</comment>